<dbReference type="EMBL" id="JAFNEN010000073">
    <property type="protein sequence ID" value="KAG8196250.1"/>
    <property type="molecule type" value="Genomic_DNA"/>
</dbReference>
<dbReference type="Proteomes" id="UP000827092">
    <property type="component" value="Unassembled WGS sequence"/>
</dbReference>
<name>A0AAV6VJN0_9ARAC</name>
<keyword evidence="2" id="KW-1185">Reference proteome</keyword>
<evidence type="ECO:0008006" key="3">
    <source>
        <dbReference type="Google" id="ProtNLM"/>
    </source>
</evidence>
<dbReference type="PANTHER" id="PTHR11439">
    <property type="entry name" value="GAG-POL-RELATED RETROTRANSPOSON"/>
    <property type="match status" value="1"/>
</dbReference>
<reference evidence="1 2" key="1">
    <citation type="journal article" date="2022" name="Nat. Ecol. Evol.">
        <title>A masculinizing supergene underlies an exaggerated male reproductive morph in a spider.</title>
        <authorList>
            <person name="Hendrickx F."/>
            <person name="De Corte Z."/>
            <person name="Sonet G."/>
            <person name="Van Belleghem S.M."/>
            <person name="Kostlbacher S."/>
            <person name="Vangestel C."/>
        </authorList>
    </citation>
    <scope>NUCLEOTIDE SEQUENCE [LARGE SCALE GENOMIC DNA]</scope>
    <source>
        <strain evidence="1">W744_W776</strain>
    </source>
</reference>
<dbReference type="PANTHER" id="PTHR11439:SF483">
    <property type="entry name" value="PEPTIDE SYNTHASE GLIP-LIKE, PUTATIVE (AFU_ORTHOLOGUE AFUA_3G12920)-RELATED"/>
    <property type="match status" value="1"/>
</dbReference>
<evidence type="ECO:0000313" key="1">
    <source>
        <dbReference type="EMBL" id="KAG8196250.1"/>
    </source>
</evidence>
<organism evidence="1 2">
    <name type="scientific">Oedothorax gibbosus</name>
    <dbReference type="NCBI Taxonomy" id="931172"/>
    <lineage>
        <taxon>Eukaryota</taxon>
        <taxon>Metazoa</taxon>
        <taxon>Ecdysozoa</taxon>
        <taxon>Arthropoda</taxon>
        <taxon>Chelicerata</taxon>
        <taxon>Arachnida</taxon>
        <taxon>Araneae</taxon>
        <taxon>Araneomorphae</taxon>
        <taxon>Entelegynae</taxon>
        <taxon>Araneoidea</taxon>
        <taxon>Linyphiidae</taxon>
        <taxon>Erigoninae</taxon>
        <taxon>Oedothorax</taxon>
    </lineage>
</organism>
<evidence type="ECO:0000313" key="2">
    <source>
        <dbReference type="Proteomes" id="UP000827092"/>
    </source>
</evidence>
<proteinExistence type="predicted"/>
<comment type="caution">
    <text evidence="1">The sequence shown here is derived from an EMBL/GenBank/DDBJ whole genome shotgun (WGS) entry which is preliminary data.</text>
</comment>
<sequence length="130" mass="14788">MVLYSGGAISWFSQRQTVVATSTTEAEIIAANECAREAIWLKRLFLSITKLNGTPTLQVDNTAAIRLAENPEFHRRTKHINIKHFFIREKVLEKELLIQQVATEHQIADILTKPVFKPRLLTLCSVIGLY</sequence>
<protein>
    <recommendedName>
        <fullName evidence="3">Copia protein</fullName>
    </recommendedName>
</protein>
<dbReference type="CDD" id="cd09272">
    <property type="entry name" value="RNase_HI_RT_Ty1"/>
    <property type="match status" value="1"/>
</dbReference>
<dbReference type="AlphaFoldDB" id="A0AAV6VJN0"/>
<gene>
    <name evidence="1" type="ORF">JTE90_023806</name>
</gene>
<accession>A0AAV6VJN0</accession>